<evidence type="ECO:0000256" key="3">
    <source>
        <dbReference type="RuleBase" id="RU003560"/>
    </source>
</evidence>
<keyword evidence="5" id="KW-1185">Reference proteome</keyword>
<dbReference type="PANTHER" id="PTHR43713">
    <property type="entry name" value="GLUTAMATE-1-SEMIALDEHYDE 2,1-AMINOMUTASE"/>
    <property type="match status" value="1"/>
</dbReference>
<dbReference type="EMBL" id="BJCL01000003">
    <property type="protein sequence ID" value="GCL62448.1"/>
    <property type="molecule type" value="Genomic_DNA"/>
</dbReference>
<dbReference type="GO" id="GO:0008483">
    <property type="term" value="F:transaminase activity"/>
    <property type="evidence" value="ECO:0007669"/>
    <property type="project" value="InterPro"/>
</dbReference>
<protein>
    <submittedName>
        <fullName evidence="4">Glutamate-1-semialdehyde 2,1-aminomutase</fullName>
    </submittedName>
</protein>
<comment type="caution">
    <text evidence="4">The sequence shown here is derived from an EMBL/GenBank/DDBJ whole genome shotgun (WGS) entry which is preliminary data.</text>
</comment>
<dbReference type="InterPro" id="IPR049704">
    <property type="entry name" value="Aminotrans_3_PPA_site"/>
</dbReference>
<dbReference type="RefSeq" id="WP_228026999.1">
    <property type="nucleotide sequence ID" value="NZ_BJCL01000003.1"/>
</dbReference>
<dbReference type="Proteomes" id="UP000301751">
    <property type="component" value="Unassembled WGS sequence"/>
</dbReference>
<dbReference type="PANTHER" id="PTHR43713:SF3">
    <property type="entry name" value="GLUTAMATE-1-SEMIALDEHYDE 2,1-AMINOMUTASE 1, CHLOROPLASTIC-RELATED"/>
    <property type="match status" value="1"/>
</dbReference>
<organism evidence="4 5">
    <name type="scientific">Pseudaquabacterium pictum</name>
    <dbReference type="NCBI Taxonomy" id="2315236"/>
    <lineage>
        <taxon>Bacteria</taxon>
        <taxon>Pseudomonadati</taxon>
        <taxon>Pseudomonadota</taxon>
        <taxon>Betaproteobacteria</taxon>
        <taxon>Burkholderiales</taxon>
        <taxon>Sphaerotilaceae</taxon>
        <taxon>Pseudaquabacterium</taxon>
    </lineage>
</organism>
<name>A0A480AUK1_9BURK</name>
<dbReference type="Pfam" id="PF00202">
    <property type="entry name" value="Aminotran_3"/>
    <property type="match status" value="1"/>
</dbReference>
<dbReference type="Gene3D" id="3.90.1150.10">
    <property type="entry name" value="Aspartate Aminotransferase, domain 1"/>
    <property type="match status" value="1"/>
</dbReference>
<dbReference type="PROSITE" id="PS00600">
    <property type="entry name" value="AA_TRANSFER_CLASS_3"/>
    <property type="match status" value="1"/>
</dbReference>
<reference evidence="5" key="1">
    <citation type="submission" date="2019-03" db="EMBL/GenBank/DDBJ databases">
        <title>Aquabacterium pictum sp.nov., the first bacteriochlorophyll a-containing freshwater bacterium in the genus Aquabacterium of the class Betaproteobacteria.</title>
        <authorList>
            <person name="Hirose S."/>
            <person name="Tank M."/>
            <person name="Hara E."/>
            <person name="Tamaki H."/>
            <person name="Takaichi S."/>
            <person name="Haruta S."/>
            <person name="Hanada S."/>
        </authorList>
    </citation>
    <scope>NUCLEOTIDE SEQUENCE [LARGE SCALE GENOMIC DNA]</scope>
    <source>
        <strain evidence="5">W35</strain>
    </source>
</reference>
<evidence type="ECO:0000313" key="4">
    <source>
        <dbReference type="EMBL" id="GCL62448.1"/>
    </source>
</evidence>
<dbReference type="InterPro" id="IPR015421">
    <property type="entry name" value="PyrdxlP-dep_Trfase_major"/>
</dbReference>
<comment type="cofactor">
    <cofactor evidence="1">
        <name>pyridoxal 5'-phosphate</name>
        <dbReference type="ChEBI" id="CHEBI:597326"/>
    </cofactor>
</comment>
<dbReference type="InterPro" id="IPR015424">
    <property type="entry name" value="PyrdxlP-dep_Trfase"/>
</dbReference>
<evidence type="ECO:0000313" key="5">
    <source>
        <dbReference type="Proteomes" id="UP000301751"/>
    </source>
</evidence>
<dbReference type="InterPro" id="IPR015422">
    <property type="entry name" value="PyrdxlP-dep_Trfase_small"/>
</dbReference>
<sequence length="416" mass="44180">MAHPTEMLAETVDQALRQRARRVVPGGMTGHLNAAALPVGYPQFFQRGDGCRLWDVDGREVIDFMCAWGPNLLGYRHPEVEAAAQAQAALGDCLNGPTPRFVELAETLVDTIAHADWVLFQKNGTDATTVALMVARAATGRRKVLAAQGSYHGAAPWCTPVPAGTTPEDRAHLIRFRYNDVASLEAAAAEAGPDLAAVLLAPIRHDLGIDQELPSPAFAQAARALCDRAGAALVLDEVRTGLRLNMPGSWEPLGIRPDLSAWSKAIANGHALAAVTGTDALRDAAGRIFTTGSFWAGGVAMAAGLATLAVARRDGLVVHLERIGSLFRQGLAEQAVALGIGIRQSGPVQMPLVLFDDDPAWEKGMVFCAEALRHGAYLHPKHNMFLSLAHTEADIAQALRATEAGLQAVRQRFGAG</sequence>
<accession>A0A480AUK1</accession>
<evidence type="ECO:0000256" key="2">
    <source>
        <dbReference type="ARBA" id="ARBA00022898"/>
    </source>
</evidence>
<comment type="similarity">
    <text evidence="3">Belongs to the class-III pyridoxal-phosphate-dependent aminotransferase family.</text>
</comment>
<dbReference type="InterPro" id="IPR005814">
    <property type="entry name" value="Aminotrans_3"/>
</dbReference>
<evidence type="ECO:0000256" key="1">
    <source>
        <dbReference type="ARBA" id="ARBA00001933"/>
    </source>
</evidence>
<dbReference type="Gene3D" id="3.40.640.10">
    <property type="entry name" value="Type I PLP-dependent aspartate aminotransferase-like (Major domain)"/>
    <property type="match status" value="1"/>
</dbReference>
<keyword evidence="2 3" id="KW-0663">Pyridoxal phosphate</keyword>
<dbReference type="AlphaFoldDB" id="A0A480AUK1"/>
<proteinExistence type="inferred from homology"/>
<gene>
    <name evidence="4" type="ORF">AQPW35_15290</name>
</gene>
<dbReference type="SUPFAM" id="SSF53383">
    <property type="entry name" value="PLP-dependent transferases"/>
    <property type="match status" value="1"/>
</dbReference>
<dbReference type="GO" id="GO:0030170">
    <property type="term" value="F:pyridoxal phosphate binding"/>
    <property type="evidence" value="ECO:0007669"/>
    <property type="project" value="InterPro"/>
</dbReference>